<dbReference type="InterPro" id="IPR034718">
    <property type="entry name" value="RlpA"/>
</dbReference>
<dbReference type="GO" id="GO:0005886">
    <property type="term" value="C:plasma membrane"/>
    <property type="evidence" value="ECO:0007669"/>
    <property type="project" value="UniProtKB-SubCell"/>
</dbReference>
<dbReference type="InterPro" id="IPR009009">
    <property type="entry name" value="RlpA-like_DPBB"/>
</dbReference>
<proteinExistence type="inferred from homology"/>
<dbReference type="GO" id="GO:0008932">
    <property type="term" value="F:lytic endotransglycosylase activity"/>
    <property type="evidence" value="ECO:0007669"/>
    <property type="project" value="UniProtKB-UniRule"/>
</dbReference>
<evidence type="ECO:0000259" key="7">
    <source>
        <dbReference type="Pfam" id="PF03330"/>
    </source>
</evidence>
<gene>
    <name evidence="3" type="primary">rlpA</name>
    <name evidence="8" type="ORF">FH063_001837</name>
</gene>
<feature type="domain" description="RlpA-like protein double-psi beta-barrel" evidence="7">
    <location>
        <begin position="57"/>
        <end position="145"/>
    </location>
</feature>
<dbReference type="InterPro" id="IPR036908">
    <property type="entry name" value="RlpA-like_sf"/>
</dbReference>
<keyword evidence="3" id="KW-0472">Membrane</keyword>
<dbReference type="AlphaFoldDB" id="A0A5B0L064"/>
<dbReference type="EMBL" id="VEWN01000002">
    <property type="protein sequence ID" value="KAA1057669.1"/>
    <property type="molecule type" value="Genomic_DNA"/>
</dbReference>
<dbReference type="NCBIfam" id="TIGR00413">
    <property type="entry name" value="rlpA"/>
    <property type="match status" value="1"/>
</dbReference>
<dbReference type="PANTHER" id="PTHR34183:SF1">
    <property type="entry name" value="ENDOLYTIC PEPTIDOGLYCAN TRANSGLYCOSYLASE RLPA"/>
    <property type="match status" value="1"/>
</dbReference>
<sequence>MRYGCVALAICAVSVGACSTGAQIASVPPVPQDPVPQEIEFEEAPDVPDIEPVYVHKGKASYYADFFHGRTTASGERFSQNRLTAASRRLPLGSRVTVTNADNGRSVEVVINDRGPYVKGRVIDLSRKAASELGMIEDGVVNVRVEARPSDQPNRSLRHRLERMVAALYPDRKPVSEPPVTVAERPEPDLTGTDLTGTDLGTVE</sequence>
<dbReference type="GO" id="GO:0071555">
    <property type="term" value="P:cell wall organization"/>
    <property type="evidence" value="ECO:0007669"/>
    <property type="project" value="UniProtKB-KW"/>
</dbReference>
<evidence type="ECO:0000256" key="3">
    <source>
        <dbReference type="HAMAP-Rule" id="MF_02071"/>
    </source>
</evidence>
<comment type="caution">
    <text evidence="8">The sequence shown here is derived from an EMBL/GenBank/DDBJ whole genome shotgun (WGS) entry which is preliminary data.</text>
</comment>
<evidence type="ECO:0000256" key="2">
    <source>
        <dbReference type="ARBA" id="ARBA00023316"/>
    </source>
</evidence>
<evidence type="ECO:0000256" key="4">
    <source>
        <dbReference type="RuleBase" id="RU003495"/>
    </source>
</evidence>
<evidence type="ECO:0000256" key="6">
    <source>
        <dbReference type="SAM" id="SignalP"/>
    </source>
</evidence>
<dbReference type="EC" id="4.2.2.-" evidence="3"/>
<dbReference type="SUPFAM" id="SSF50685">
    <property type="entry name" value="Barwin-like endoglucanases"/>
    <property type="match status" value="1"/>
</dbReference>
<dbReference type="Pfam" id="PF03330">
    <property type="entry name" value="DPBB_1"/>
    <property type="match status" value="1"/>
</dbReference>
<evidence type="ECO:0000256" key="1">
    <source>
        <dbReference type="ARBA" id="ARBA00023239"/>
    </source>
</evidence>
<evidence type="ECO:0000313" key="9">
    <source>
        <dbReference type="Proteomes" id="UP000325333"/>
    </source>
</evidence>
<protein>
    <recommendedName>
        <fullName evidence="3">Endolytic peptidoglycan transglycosylase RlpA</fullName>
        <ecNumber evidence="3">4.2.2.-</ecNumber>
    </recommendedName>
</protein>
<comment type="subcellular location">
    <subcellularLocation>
        <location evidence="3">Cell membrane</location>
        <topology evidence="3">Lipid-anchor</topology>
    </subcellularLocation>
</comment>
<comment type="function">
    <text evidence="3">Lytic transglycosylase with a strong preference for naked glycan strands that lack stem peptides.</text>
</comment>
<dbReference type="CDD" id="cd22268">
    <property type="entry name" value="DPBB_RlpA-like"/>
    <property type="match status" value="1"/>
</dbReference>
<keyword evidence="1 3" id="KW-0456">Lyase</keyword>
<dbReference type="InterPro" id="IPR012997">
    <property type="entry name" value="RplA"/>
</dbReference>
<dbReference type="PROSITE" id="PS51257">
    <property type="entry name" value="PROKAR_LIPOPROTEIN"/>
    <property type="match status" value="1"/>
</dbReference>
<keyword evidence="3" id="KW-1003">Cell membrane</keyword>
<dbReference type="Proteomes" id="UP000325333">
    <property type="component" value="Unassembled WGS sequence"/>
</dbReference>
<comment type="similarity">
    <text evidence="3 4">Belongs to the RlpA family.</text>
</comment>
<accession>A0A5B0L064</accession>
<dbReference type="GO" id="GO:0000270">
    <property type="term" value="P:peptidoglycan metabolic process"/>
    <property type="evidence" value="ECO:0007669"/>
    <property type="project" value="UniProtKB-UniRule"/>
</dbReference>
<reference evidence="8 9" key="1">
    <citation type="submission" date="2019-07" db="EMBL/GenBank/DDBJ databases">
        <title>Genome sequencing of the stress-tolerant strain Azospirillum brasilense Az19.</title>
        <authorList>
            <person name="Maroniche G.A."/>
            <person name="Garcia J.E."/>
            <person name="Pagnussat L."/>
            <person name="Amenta M."/>
            <person name="Creus C.M."/>
        </authorList>
    </citation>
    <scope>NUCLEOTIDE SEQUENCE [LARGE SCALE GENOMIC DNA]</scope>
    <source>
        <strain evidence="8 9">Az19</strain>
    </source>
</reference>
<dbReference type="HAMAP" id="MF_02071">
    <property type="entry name" value="RlpA"/>
    <property type="match status" value="1"/>
</dbReference>
<dbReference type="PANTHER" id="PTHR34183">
    <property type="entry name" value="ENDOLYTIC PEPTIDOGLYCAN TRANSGLYCOSYLASE RLPA"/>
    <property type="match status" value="1"/>
</dbReference>
<keyword evidence="2 3" id="KW-0961">Cell wall biogenesis/degradation</keyword>
<feature type="compositionally biased region" description="Low complexity" evidence="5">
    <location>
        <begin position="189"/>
        <end position="204"/>
    </location>
</feature>
<keyword evidence="3" id="KW-0564">Palmitate</keyword>
<evidence type="ECO:0000256" key="5">
    <source>
        <dbReference type="SAM" id="MobiDB-lite"/>
    </source>
</evidence>
<dbReference type="Gene3D" id="2.40.40.10">
    <property type="entry name" value="RlpA-like domain"/>
    <property type="match status" value="1"/>
</dbReference>
<organism evidence="8 9">
    <name type="scientific">Azospirillum argentinense</name>
    <dbReference type="NCBI Taxonomy" id="2970906"/>
    <lineage>
        <taxon>Bacteria</taxon>
        <taxon>Pseudomonadati</taxon>
        <taxon>Pseudomonadota</taxon>
        <taxon>Alphaproteobacteria</taxon>
        <taxon>Rhodospirillales</taxon>
        <taxon>Azospirillaceae</taxon>
        <taxon>Azospirillum</taxon>
    </lineage>
</organism>
<keyword evidence="3" id="KW-0449">Lipoprotein</keyword>
<name>A0A5B0L064_9PROT</name>
<evidence type="ECO:0000313" key="8">
    <source>
        <dbReference type="EMBL" id="KAA1057669.1"/>
    </source>
</evidence>
<keyword evidence="6" id="KW-0732">Signal</keyword>
<feature type="region of interest" description="Disordered" evidence="5">
    <location>
        <begin position="168"/>
        <end position="204"/>
    </location>
</feature>
<feature type="signal peptide" evidence="6">
    <location>
        <begin position="1"/>
        <end position="24"/>
    </location>
</feature>
<feature type="chain" id="PRO_5023326814" description="Endolytic peptidoglycan transglycosylase RlpA" evidence="6">
    <location>
        <begin position="25"/>
        <end position="204"/>
    </location>
</feature>